<dbReference type="Pfam" id="PF00080">
    <property type="entry name" value="Sod_Cu"/>
    <property type="match status" value="1"/>
</dbReference>
<name>A0A6U1T2M0_9EUKA</name>
<dbReference type="EMBL" id="HBKP01002681">
    <property type="protein sequence ID" value="CAE2202712.1"/>
    <property type="molecule type" value="Transcribed_RNA"/>
</dbReference>
<dbReference type="InterPro" id="IPR001424">
    <property type="entry name" value="SOD_Cu_Zn_dom"/>
</dbReference>
<dbReference type="InterPro" id="IPR036163">
    <property type="entry name" value="HMA_dom_sf"/>
</dbReference>
<accession>A0A6U1T2M0</accession>
<organism evidence="3">
    <name type="scientific">Vannella robusta</name>
    <dbReference type="NCBI Taxonomy" id="1487602"/>
    <lineage>
        <taxon>Eukaryota</taxon>
        <taxon>Amoebozoa</taxon>
        <taxon>Discosea</taxon>
        <taxon>Flabellinia</taxon>
        <taxon>Vannellidae</taxon>
        <taxon>Vannella</taxon>
    </lineage>
</organism>
<proteinExistence type="predicted"/>
<dbReference type="InterPro" id="IPR024134">
    <property type="entry name" value="SOD_Cu/Zn_/chaperone"/>
</dbReference>
<dbReference type="CDD" id="cd00305">
    <property type="entry name" value="Cu-Zn_Superoxide_Dismutase"/>
    <property type="match status" value="1"/>
</dbReference>
<dbReference type="GO" id="GO:0006801">
    <property type="term" value="P:superoxide metabolic process"/>
    <property type="evidence" value="ECO:0007669"/>
    <property type="project" value="InterPro"/>
</dbReference>
<gene>
    <name evidence="2" type="ORF">VSP0166_LOCUS1904</name>
    <name evidence="3" type="ORF">VSP0166_LOCUS1906</name>
</gene>
<dbReference type="SUPFAM" id="SSF49329">
    <property type="entry name" value="Cu,Zn superoxide dismutase-like"/>
    <property type="match status" value="1"/>
</dbReference>
<dbReference type="AlphaFoldDB" id="A0A6U1T2M0"/>
<dbReference type="PRINTS" id="PR00068">
    <property type="entry name" value="CUZNDISMTASE"/>
</dbReference>
<evidence type="ECO:0000259" key="1">
    <source>
        <dbReference type="Pfam" id="PF00080"/>
    </source>
</evidence>
<protein>
    <recommendedName>
        <fullName evidence="1">Superoxide dismutase copper/zinc binding domain-containing protein</fullName>
    </recommendedName>
</protein>
<dbReference type="SUPFAM" id="SSF55008">
    <property type="entry name" value="HMA, heavy metal-associated domain"/>
    <property type="match status" value="1"/>
</dbReference>
<evidence type="ECO:0000313" key="3">
    <source>
        <dbReference type="EMBL" id="CAE2202718.1"/>
    </source>
</evidence>
<dbReference type="PANTHER" id="PTHR10003">
    <property type="entry name" value="SUPEROXIDE DISMUTASE CU-ZN -RELATED"/>
    <property type="match status" value="1"/>
</dbReference>
<dbReference type="Gene3D" id="3.30.70.100">
    <property type="match status" value="1"/>
</dbReference>
<dbReference type="GO" id="GO:0005507">
    <property type="term" value="F:copper ion binding"/>
    <property type="evidence" value="ECO:0007669"/>
    <property type="project" value="InterPro"/>
</dbReference>
<reference evidence="3" key="1">
    <citation type="submission" date="2021-01" db="EMBL/GenBank/DDBJ databases">
        <authorList>
            <person name="Corre E."/>
            <person name="Pelletier E."/>
            <person name="Niang G."/>
            <person name="Scheremetjew M."/>
            <person name="Finn R."/>
            <person name="Kale V."/>
            <person name="Holt S."/>
            <person name="Cochrane G."/>
            <person name="Meng A."/>
            <person name="Brown T."/>
            <person name="Cohen L."/>
        </authorList>
    </citation>
    <scope>NUCLEOTIDE SEQUENCE</scope>
    <source>
        <strain evidence="3">DIVA3 518/3/11/1/6</strain>
    </source>
</reference>
<dbReference type="Gene3D" id="2.60.40.200">
    <property type="entry name" value="Superoxide dismutase, copper/zinc binding domain"/>
    <property type="match status" value="1"/>
</dbReference>
<feature type="domain" description="Superoxide dismutase copper/zinc binding" evidence="1">
    <location>
        <begin position="126"/>
        <end position="256"/>
    </location>
</feature>
<sequence length="284" mass="30786">MRNKLLAFVGVAAALTLRRDSIFSASHTTAANKNKMSSITVEYALNMNSKEDEEMISKLLDSMEGVEEHTEDWKKQLVLVKASLTSVQVAEALEQTGKQVRIRGLGNQDKANLGAAVCILQTKETKGVVRFIQLSEERVLVEATVHGLSEGKHGLHIYKTGNISNNGELLSAHYNPKEYNHGHPEDKECHAGDLGNLEAGKDGKANYRVESSHFSVPEIIGRSIGVTEAADDLGKEDNEGSRTSGNSGRILVCGVIARSAGLFQNPKKICLCSGATIWEEDKVG</sequence>
<dbReference type="InterPro" id="IPR036423">
    <property type="entry name" value="SOD-like_Cu/Zn_dom_sf"/>
</dbReference>
<evidence type="ECO:0000313" key="2">
    <source>
        <dbReference type="EMBL" id="CAE2202712.1"/>
    </source>
</evidence>
<dbReference type="EMBL" id="HBKP01002683">
    <property type="protein sequence ID" value="CAE2202718.1"/>
    <property type="molecule type" value="Transcribed_RNA"/>
</dbReference>